<proteinExistence type="inferred from homology"/>
<evidence type="ECO:0000313" key="5">
    <source>
        <dbReference type="EMBL" id="AOS45485.1"/>
    </source>
</evidence>
<dbReference type="STRING" id="1838286.Verru16b_02566"/>
<name>A0A1D8AX58_9BACT</name>
<evidence type="ECO:0000256" key="3">
    <source>
        <dbReference type="HAMAP-Rule" id="MF_00023"/>
    </source>
</evidence>
<dbReference type="NCBIfam" id="NF003843">
    <property type="entry name" value="PRK05422.1"/>
    <property type="match status" value="1"/>
</dbReference>
<keyword evidence="2 3" id="KW-0694">RNA-binding</keyword>
<gene>
    <name evidence="3 5" type="primary">smpB</name>
    <name evidence="5" type="ORF">Verru16b_02566</name>
</gene>
<dbReference type="RefSeq" id="WP_069962627.1">
    <property type="nucleotide sequence ID" value="NZ_CP016094.1"/>
</dbReference>
<dbReference type="PANTHER" id="PTHR30308:SF2">
    <property type="entry name" value="SSRA-BINDING PROTEIN"/>
    <property type="match status" value="1"/>
</dbReference>
<dbReference type="InterPro" id="IPR020081">
    <property type="entry name" value="SsrA-bd_prot_CS"/>
</dbReference>
<dbReference type="NCBIfam" id="TIGR00086">
    <property type="entry name" value="smpB"/>
    <property type="match status" value="1"/>
</dbReference>
<sequence>MAAQKHDPTRYTEMRNAKALRDYFVHDKFEAGVKLTGTEVKSIRAGKAQITDAFARIEKGEVWLYNAYIEEYSHGGLSQHSPRRPRKLLLRQPEIRKLLQEVETAGRQIVALRMYFKEALVKVEIATATGKKQFDKREDLKKREQNLEARRALHSRR</sequence>
<evidence type="ECO:0000256" key="4">
    <source>
        <dbReference type="SAM" id="MobiDB-lite"/>
    </source>
</evidence>
<dbReference type="CDD" id="cd09294">
    <property type="entry name" value="SmpB"/>
    <property type="match status" value="1"/>
</dbReference>
<comment type="subcellular location">
    <subcellularLocation>
        <location evidence="3">Cytoplasm</location>
    </subcellularLocation>
    <text evidence="3">The tmRNA-SmpB complex associates with stalled 70S ribosomes.</text>
</comment>
<dbReference type="InterPro" id="IPR000037">
    <property type="entry name" value="SsrA-bd_prot"/>
</dbReference>
<comment type="similarity">
    <text evidence="3">Belongs to the SmpB family.</text>
</comment>
<dbReference type="Pfam" id="PF01668">
    <property type="entry name" value="SmpB"/>
    <property type="match status" value="1"/>
</dbReference>
<evidence type="ECO:0000256" key="1">
    <source>
        <dbReference type="ARBA" id="ARBA00022490"/>
    </source>
</evidence>
<organism evidence="5 6">
    <name type="scientific">Lacunisphaera limnophila</name>
    <dbReference type="NCBI Taxonomy" id="1838286"/>
    <lineage>
        <taxon>Bacteria</taxon>
        <taxon>Pseudomonadati</taxon>
        <taxon>Verrucomicrobiota</taxon>
        <taxon>Opitutia</taxon>
        <taxon>Opitutales</taxon>
        <taxon>Opitutaceae</taxon>
        <taxon>Lacunisphaera</taxon>
    </lineage>
</organism>
<dbReference type="EMBL" id="CP016094">
    <property type="protein sequence ID" value="AOS45485.1"/>
    <property type="molecule type" value="Genomic_DNA"/>
</dbReference>
<dbReference type="OrthoDB" id="9805462at2"/>
<accession>A0A1D8AX58</accession>
<dbReference type="GO" id="GO:0070930">
    <property type="term" value="P:trans-translation-dependent protein tagging"/>
    <property type="evidence" value="ECO:0007669"/>
    <property type="project" value="TreeGrafter"/>
</dbReference>
<dbReference type="PATRIC" id="fig|1838286.3.peg.2581"/>
<comment type="function">
    <text evidence="3">Required for rescue of stalled ribosomes mediated by trans-translation. Binds to transfer-messenger RNA (tmRNA), required for stable association of tmRNA with ribosomes. tmRNA and SmpB together mimic tRNA shape, replacing the anticodon stem-loop with SmpB. tmRNA is encoded by the ssrA gene; the 2 termini fold to resemble tRNA(Ala) and it encodes a 'tag peptide', a short internal open reading frame. During trans-translation Ala-aminoacylated tmRNA acts like a tRNA, entering the A-site of stalled ribosomes, displacing the stalled mRNA. The ribosome then switches to translate the ORF on the tmRNA; the nascent peptide is terminated with the 'tag peptide' encoded by the tmRNA and targeted for degradation. The ribosome is freed to recommence translation, which seems to be the essential function of trans-translation.</text>
</comment>
<dbReference type="GO" id="GO:0005829">
    <property type="term" value="C:cytosol"/>
    <property type="evidence" value="ECO:0007669"/>
    <property type="project" value="TreeGrafter"/>
</dbReference>
<dbReference type="GO" id="GO:0070929">
    <property type="term" value="P:trans-translation"/>
    <property type="evidence" value="ECO:0007669"/>
    <property type="project" value="UniProtKB-UniRule"/>
</dbReference>
<dbReference type="SUPFAM" id="SSF74982">
    <property type="entry name" value="Small protein B (SmpB)"/>
    <property type="match status" value="1"/>
</dbReference>
<dbReference type="AlphaFoldDB" id="A0A1D8AX58"/>
<feature type="region of interest" description="Disordered" evidence="4">
    <location>
        <begin position="134"/>
        <end position="157"/>
    </location>
</feature>
<dbReference type="HAMAP" id="MF_00023">
    <property type="entry name" value="SmpB"/>
    <property type="match status" value="1"/>
</dbReference>
<feature type="compositionally biased region" description="Basic and acidic residues" evidence="4">
    <location>
        <begin position="134"/>
        <end position="151"/>
    </location>
</feature>
<protein>
    <recommendedName>
        <fullName evidence="3">SsrA-binding protein</fullName>
    </recommendedName>
    <alternativeName>
        <fullName evidence="3">Small protein B</fullName>
    </alternativeName>
</protein>
<keyword evidence="6" id="KW-1185">Reference proteome</keyword>
<evidence type="ECO:0000256" key="2">
    <source>
        <dbReference type="ARBA" id="ARBA00022884"/>
    </source>
</evidence>
<dbReference type="KEGG" id="obg:Verru16b_02566"/>
<evidence type="ECO:0000313" key="6">
    <source>
        <dbReference type="Proteomes" id="UP000095228"/>
    </source>
</evidence>
<reference evidence="5 6" key="1">
    <citation type="submission" date="2016-06" db="EMBL/GenBank/DDBJ databases">
        <title>Three novel species with peptidoglycan cell walls form the new genus Lacunisphaera gen. nov. in the family Opitutaceae of the verrucomicrobial subdivision 4.</title>
        <authorList>
            <person name="Rast P."/>
            <person name="Gloeckner I."/>
            <person name="Jogler M."/>
            <person name="Boedeker C."/>
            <person name="Jeske O."/>
            <person name="Wiegand S."/>
            <person name="Reinhardt R."/>
            <person name="Schumann P."/>
            <person name="Rohde M."/>
            <person name="Spring S."/>
            <person name="Gloeckner F.O."/>
            <person name="Jogler C."/>
        </authorList>
    </citation>
    <scope>NUCLEOTIDE SEQUENCE [LARGE SCALE GENOMIC DNA]</scope>
    <source>
        <strain evidence="5 6">IG16b</strain>
    </source>
</reference>
<dbReference type="Gene3D" id="2.40.280.10">
    <property type="match status" value="1"/>
</dbReference>
<dbReference type="InterPro" id="IPR023620">
    <property type="entry name" value="SmpB"/>
</dbReference>
<dbReference type="Proteomes" id="UP000095228">
    <property type="component" value="Chromosome"/>
</dbReference>
<dbReference type="GO" id="GO:0003723">
    <property type="term" value="F:RNA binding"/>
    <property type="evidence" value="ECO:0007669"/>
    <property type="project" value="UniProtKB-UniRule"/>
</dbReference>
<dbReference type="PROSITE" id="PS01317">
    <property type="entry name" value="SSRP"/>
    <property type="match status" value="1"/>
</dbReference>
<dbReference type="PANTHER" id="PTHR30308">
    <property type="entry name" value="TMRNA-BINDING COMPONENT OF TRANS-TRANSLATION TAGGING COMPLEX"/>
    <property type="match status" value="1"/>
</dbReference>
<keyword evidence="1 3" id="KW-0963">Cytoplasm</keyword>